<dbReference type="GeneID" id="120324043"/>
<name>A0A7R5KL54_9PASS</name>
<feature type="compositionally biased region" description="Basic and acidic residues" evidence="1">
    <location>
        <begin position="197"/>
        <end position="209"/>
    </location>
</feature>
<reference evidence="3 4" key="1">
    <citation type="submission" date="2025-04" db="UniProtKB">
        <authorList>
            <consortium name="RefSeq"/>
        </authorList>
    </citation>
    <scope>IDENTIFICATION</scope>
    <source>
        <tissue evidence="3 4">Muscle</tissue>
    </source>
</reference>
<proteinExistence type="predicted"/>
<keyword evidence="2" id="KW-1185">Reference proteome</keyword>
<dbReference type="RefSeq" id="XP_039241295.1">
    <property type="nucleotide sequence ID" value="XM_039385361.1"/>
</dbReference>
<evidence type="ECO:0000313" key="2">
    <source>
        <dbReference type="Proteomes" id="UP000504627"/>
    </source>
</evidence>
<evidence type="ECO:0000313" key="4">
    <source>
        <dbReference type="RefSeq" id="XP_039241295.1"/>
    </source>
</evidence>
<gene>
    <name evidence="3 4" type="primary">LOC120324043</name>
</gene>
<dbReference type="RefSeq" id="XP_039241294.1">
    <property type="nucleotide sequence ID" value="XM_039385360.1"/>
</dbReference>
<dbReference type="AlphaFoldDB" id="A0A7R5KL54"/>
<dbReference type="Proteomes" id="UP000504627">
    <property type="component" value="Unplaced"/>
</dbReference>
<organism evidence="2 4">
    <name type="scientific">Pipra filicauda</name>
    <name type="common">Wire-tailed manakin</name>
    <dbReference type="NCBI Taxonomy" id="649802"/>
    <lineage>
        <taxon>Eukaryota</taxon>
        <taxon>Metazoa</taxon>
        <taxon>Chordata</taxon>
        <taxon>Craniata</taxon>
        <taxon>Vertebrata</taxon>
        <taxon>Euteleostomi</taxon>
        <taxon>Archelosauria</taxon>
        <taxon>Archosauria</taxon>
        <taxon>Dinosauria</taxon>
        <taxon>Saurischia</taxon>
        <taxon>Theropoda</taxon>
        <taxon>Coelurosauria</taxon>
        <taxon>Aves</taxon>
        <taxon>Neognathae</taxon>
        <taxon>Neoaves</taxon>
        <taxon>Telluraves</taxon>
        <taxon>Australaves</taxon>
        <taxon>Passeriformes</taxon>
        <taxon>Pipridae</taxon>
        <taxon>Pipra</taxon>
    </lineage>
</organism>
<feature type="compositionally biased region" description="Pro residues" evidence="1">
    <location>
        <begin position="154"/>
        <end position="169"/>
    </location>
</feature>
<evidence type="ECO:0000313" key="3">
    <source>
        <dbReference type="RefSeq" id="XP_039241294.1"/>
    </source>
</evidence>
<evidence type="ECO:0000256" key="1">
    <source>
        <dbReference type="SAM" id="MobiDB-lite"/>
    </source>
</evidence>
<feature type="region of interest" description="Disordered" evidence="1">
    <location>
        <begin position="70"/>
        <end position="98"/>
    </location>
</feature>
<sequence length="222" mass="24918">MGRRRSPPGPWWGRPLRSGCWWLLWLCGTALRGLRWLWRLTWVLLICYKSCWDSAFQVTEELGTSLQLRLEGSEEEEEENGSSDSALEPGQPVAQWQGHGDASEAVLERLEGLEADVRFLCTELGAEKLLWSSRFLELLREQQSLRQRVSAPWGPSPPSPLWHPSPSHPVPAAGAAMAMEPQRQPRAAGGSGGSKCQWERGREPRRTPVDRATVATTRHHPA</sequence>
<accession>A0A7R5KL54</accession>
<feature type="region of interest" description="Disordered" evidence="1">
    <location>
        <begin position="149"/>
        <end position="222"/>
    </location>
</feature>
<protein>
    <submittedName>
        <fullName evidence="3 4">Uncharacterized protein LOC120324043</fullName>
    </submittedName>
</protein>